<feature type="compositionally biased region" description="Basic and acidic residues" evidence="1">
    <location>
        <begin position="1180"/>
        <end position="1195"/>
    </location>
</feature>
<protein>
    <submittedName>
        <fullName evidence="3">Uncharacterized protein</fullName>
    </submittedName>
</protein>
<gene>
    <name evidence="3" type="ORF">Fcan01_08142</name>
</gene>
<dbReference type="OrthoDB" id="8187165at2759"/>
<feature type="compositionally biased region" description="Polar residues" evidence="1">
    <location>
        <begin position="772"/>
        <end position="793"/>
    </location>
</feature>
<evidence type="ECO:0000256" key="2">
    <source>
        <dbReference type="SAM" id="Phobius"/>
    </source>
</evidence>
<feature type="compositionally biased region" description="Polar residues" evidence="1">
    <location>
        <begin position="352"/>
        <end position="361"/>
    </location>
</feature>
<feature type="region of interest" description="Disordered" evidence="1">
    <location>
        <begin position="397"/>
        <end position="457"/>
    </location>
</feature>
<feature type="region of interest" description="Disordered" evidence="1">
    <location>
        <begin position="946"/>
        <end position="996"/>
    </location>
</feature>
<feature type="region of interest" description="Disordered" evidence="1">
    <location>
        <begin position="1090"/>
        <end position="1254"/>
    </location>
</feature>
<proteinExistence type="predicted"/>
<dbReference type="Proteomes" id="UP000198287">
    <property type="component" value="Unassembled WGS sequence"/>
</dbReference>
<evidence type="ECO:0000313" key="4">
    <source>
        <dbReference type="Proteomes" id="UP000198287"/>
    </source>
</evidence>
<feature type="region of interest" description="Disordered" evidence="1">
    <location>
        <begin position="744"/>
        <end position="833"/>
    </location>
</feature>
<keyword evidence="2" id="KW-1133">Transmembrane helix</keyword>
<keyword evidence="2" id="KW-0812">Transmembrane</keyword>
<feature type="region of interest" description="Disordered" evidence="1">
    <location>
        <begin position="854"/>
        <end position="914"/>
    </location>
</feature>
<feature type="compositionally biased region" description="Basic and acidic residues" evidence="1">
    <location>
        <begin position="794"/>
        <end position="823"/>
    </location>
</feature>
<evidence type="ECO:0000256" key="1">
    <source>
        <dbReference type="SAM" id="MobiDB-lite"/>
    </source>
</evidence>
<feature type="compositionally biased region" description="Basic and acidic residues" evidence="1">
    <location>
        <begin position="410"/>
        <end position="432"/>
    </location>
</feature>
<feature type="compositionally biased region" description="Polar residues" evidence="1">
    <location>
        <begin position="901"/>
        <end position="914"/>
    </location>
</feature>
<feature type="compositionally biased region" description="Polar residues" evidence="1">
    <location>
        <begin position="1147"/>
        <end position="1173"/>
    </location>
</feature>
<dbReference type="EMBL" id="LNIX01000003">
    <property type="protein sequence ID" value="OXA57599.1"/>
    <property type="molecule type" value="Genomic_DNA"/>
</dbReference>
<keyword evidence="2" id="KW-0472">Membrane</keyword>
<feature type="transmembrane region" description="Helical" evidence="2">
    <location>
        <begin position="1303"/>
        <end position="1325"/>
    </location>
</feature>
<feature type="compositionally biased region" description="Low complexity" evidence="1">
    <location>
        <begin position="333"/>
        <end position="351"/>
    </location>
</feature>
<feature type="compositionally biased region" description="Basic and acidic residues" evidence="1">
    <location>
        <begin position="890"/>
        <end position="900"/>
    </location>
</feature>
<feature type="compositionally biased region" description="Basic residues" evidence="1">
    <location>
        <begin position="1206"/>
        <end position="1216"/>
    </location>
</feature>
<organism evidence="3 4">
    <name type="scientific">Folsomia candida</name>
    <name type="common">Springtail</name>
    <dbReference type="NCBI Taxonomy" id="158441"/>
    <lineage>
        <taxon>Eukaryota</taxon>
        <taxon>Metazoa</taxon>
        <taxon>Ecdysozoa</taxon>
        <taxon>Arthropoda</taxon>
        <taxon>Hexapoda</taxon>
        <taxon>Collembola</taxon>
        <taxon>Entomobryomorpha</taxon>
        <taxon>Isotomoidea</taxon>
        <taxon>Isotomidae</taxon>
        <taxon>Proisotominae</taxon>
        <taxon>Folsomia</taxon>
    </lineage>
</organism>
<feature type="compositionally biased region" description="Polar residues" evidence="1">
    <location>
        <begin position="1102"/>
        <end position="1120"/>
    </location>
</feature>
<feature type="compositionally biased region" description="Basic and acidic residues" evidence="1">
    <location>
        <begin position="976"/>
        <end position="994"/>
    </location>
</feature>
<accession>A0A226EJH2</accession>
<comment type="caution">
    <text evidence="3">The sequence shown here is derived from an EMBL/GenBank/DDBJ whole genome shotgun (WGS) entry which is preliminary data.</text>
</comment>
<reference evidence="3 4" key="1">
    <citation type="submission" date="2015-12" db="EMBL/GenBank/DDBJ databases">
        <title>The genome of Folsomia candida.</title>
        <authorList>
            <person name="Faddeeva A."/>
            <person name="Derks M.F."/>
            <person name="Anvar Y."/>
            <person name="Smit S."/>
            <person name="Van Straalen N."/>
            <person name="Roelofs D."/>
        </authorList>
    </citation>
    <scope>NUCLEOTIDE SEQUENCE [LARGE SCALE GENOMIC DNA]</scope>
    <source>
        <strain evidence="3 4">VU population</strain>
        <tissue evidence="3">Whole body</tissue>
    </source>
</reference>
<feature type="compositionally biased region" description="Basic and acidic residues" evidence="1">
    <location>
        <begin position="760"/>
        <end position="771"/>
    </location>
</feature>
<sequence>MELHSHESERYCLSVLHSKRENRGLYSSAIIDIVIVVGSVAEWEYLGSGLAELDTPSEKTPQLSPSSFHKFAFADPYNLSPSRRIGPATWLDVTNGNWWLFGGQGPTTNQSAPVNYLSDLWVYAPPPSFPKGSTPADRDDPSHWKLVYRPENDGDGPLSVHQEDVVFPLMCGSESSGHLALFKGGQNWAGGANTASSATDNNNALFSEDGVVWVSDIPKSFKALPRKRGVKSGGDGSGCRRTGGGRRRSSCNSTMAAEEEGGLQWTSYICCDACLPDGNSTFDFCPQFSHKPILWCNQDSIMAFQLLPPVSGPPSITSKPKREISSVASGEPTSTFSSSTSSTTFISQSQIPKVSQQGNFSEQEESSRRSNAKMGKASSNSTQSHISLATPFLLLPEWMKNGGNSQGEGQPEKLRGGERNTIQEDNEKRTTEDNGSSIEGGEEKVAMKPQQQENQSGAEVFLTSRASTLSNARSNATTTFGVGVERNLLVNWWKFDLTAREWMKMPEVNLSSMSKATVEQIRAGNCRSVSDSVFLYILCPTKTNLLDRSLFLFDPNTSSIHSLGTIHLNNAFFHDRKVWQLGRSALHALRSDNQSVIFLAYNKLLDLWVHDHSSNQITPVENVWRGSSLHAFQHTSSFYKLSVVFPPPSSSSGSGGAGEDKRKEHTTFMVNPRSFTKLYNFQDPYPDGHFKITIVTDRSVFLPSRDAPTLINSTDFPDKSLLKERNETLVAITKTQSLSLVEMLTKGKQKKNTDKTPFPEQEKDRVHDQRIHSQISITNPNTKPFIGESSSQQHVEHDDESHKQKDKTEHLDHHHIEDGRPKTLEGAGGGLSKSQDLSSYMNMVSAGVVAVVGESRSREGDQVSISRSSMDNTEKSTRKTAGATVSDVQNSREEKTHETSQSKSNPGLSTLKNYNKTNNLSVKAGGVDVQVISGKQNKRILGVKRTTKTAMPETTNNKIDSPHSNSPHPAPITSTTKDEAADIGGESRRGDSANEMRSLVGRGSLPVNNESNGKPLLPQAHTTFTFGESQNHANFNSGAEPRVLAVVRTGMQLTEKMTSRNSDHRHPSTLTSSIMPQVTTASPNATKWWRSGGGGGGADHQANFSKNGVNLSMTSSTPLEASTLKVAPGSGGRSGGQERESLPANLETKTNQFKNSSTWTLPKSVNHSSSTVMTEEEMDGENHNTNHHDQERDEPNLENNYVSPRRTGKWGSRNRKNNNDVDVKKGLMSHSASLSLPSDGNGGNESSFMGDMAGGGHHLTSYGSSILIDSSQSDQKMQQSVDGESLFRGEEDEEVGYSSYSTFGSLIFFSLSISIFASFGLFVFVRRCVRCPSTSESVLLKEPPIRYSVVPDELYPHTPLV</sequence>
<feature type="compositionally biased region" description="Polar residues" evidence="1">
    <location>
        <begin position="948"/>
        <end position="975"/>
    </location>
</feature>
<keyword evidence="4" id="KW-1185">Reference proteome</keyword>
<feature type="region of interest" description="Disordered" evidence="1">
    <location>
        <begin position="226"/>
        <end position="252"/>
    </location>
</feature>
<evidence type="ECO:0000313" key="3">
    <source>
        <dbReference type="EMBL" id="OXA57599.1"/>
    </source>
</evidence>
<feature type="region of interest" description="Disordered" evidence="1">
    <location>
        <begin position="314"/>
        <end position="385"/>
    </location>
</feature>
<name>A0A226EJH2_FOLCA</name>